<name>A0A1M6KDZ8_REIAG</name>
<dbReference type="NCBIfam" id="TIGR04183">
    <property type="entry name" value="Por_Secre_tail"/>
    <property type="match status" value="1"/>
</dbReference>
<proteinExistence type="predicted"/>
<reference evidence="6" key="1">
    <citation type="submission" date="2016-11" db="EMBL/GenBank/DDBJ databases">
        <authorList>
            <person name="Varghese N."/>
            <person name="Submissions S."/>
        </authorList>
    </citation>
    <scope>NUCLEOTIDE SEQUENCE [LARGE SCALE GENOMIC DNA]</scope>
    <source>
        <strain evidence="6">DSM 26134</strain>
    </source>
</reference>
<dbReference type="EMBL" id="FRAA01000001">
    <property type="protein sequence ID" value="SHJ57195.1"/>
    <property type="molecule type" value="Genomic_DNA"/>
</dbReference>
<dbReference type="Proteomes" id="UP000184474">
    <property type="component" value="Unassembled WGS sequence"/>
</dbReference>
<evidence type="ECO:0000313" key="6">
    <source>
        <dbReference type="Proteomes" id="UP000184474"/>
    </source>
</evidence>
<dbReference type="InterPro" id="IPR026444">
    <property type="entry name" value="Secre_tail"/>
</dbReference>
<evidence type="ECO:0000256" key="1">
    <source>
        <dbReference type="ARBA" id="ARBA00022801"/>
    </source>
</evidence>
<dbReference type="PROSITE" id="PS00659">
    <property type="entry name" value="GLYCOSYL_HYDROL_F5"/>
    <property type="match status" value="1"/>
</dbReference>
<evidence type="ECO:0000313" key="5">
    <source>
        <dbReference type="EMBL" id="SHJ57195.1"/>
    </source>
</evidence>
<keyword evidence="6" id="KW-1185">Reference proteome</keyword>
<dbReference type="GO" id="GO:0004553">
    <property type="term" value="F:hydrolase activity, hydrolyzing O-glycosyl compounds"/>
    <property type="evidence" value="ECO:0007669"/>
    <property type="project" value="InterPro"/>
</dbReference>
<dbReference type="Gene3D" id="2.80.10.50">
    <property type="match status" value="2"/>
</dbReference>
<protein>
    <submittedName>
        <fullName evidence="5">Por secretion system C-terminal sorting domain-containing protein</fullName>
    </submittedName>
</protein>
<dbReference type="Pfam" id="PF00150">
    <property type="entry name" value="Cellulase"/>
    <property type="match status" value="1"/>
</dbReference>
<dbReference type="Pfam" id="PF18962">
    <property type="entry name" value="Por_Secre_tail"/>
    <property type="match status" value="1"/>
</dbReference>
<dbReference type="AlphaFoldDB" id="A0A1M6KDZ8"/>
<organism evidence="5 6">
    <name type="scientific">Reichenbachiella agariperforans</name>
    <dbReference type="NCBI Taxonomy" id="156994"/>
    <lineage>
        <taxon>Bacteria</taxon>
        <taxon>Pseudomonadati</taxon>
        <taxon>Bacteroidota</taxon>
        <taxon>Cytophagia</taxon>
        <taxon>Cytophagales</taxon>
        <taxon>Reichenbachiellaceae</taxon>
        <taxon>Reichenbachiella</taxon>
    </lineage>
</organism>
<dbReference type="Gene3D" id="3.20.20.80">
    <property type="entry name" value="Glycosidases"/>
    <property type="match status" value="1"/>
</dbReference>
<dbReference type="SUPFAM" id="SSF51445">
    <property type="entry name" value="(Trans)glycosidases"/>
    <property type="match status" value="1"/>
</dbReference>
<dbReference type="InterPro" id="IPR018087">
    <property type="entry name" value="Glyco_hydro_5_CS"/>
</dbReference>
<dbReference type="RefSeq" id="WP_170863719.1">
    <property type="nucleotide sequence ID" value="NZ_FRAA01000001.1"/>
</dbReference>
<dbReference type="InterPro" id="IPR035992">
    <property type="entry name" value="Ricin_B-like_lectins"/>
</dbReference>
<keyword evidence="1" id="KW-0378">Hydrolase</keyword>
<sequence>MYYRLVVIFIFILCGYGFRIIAMPDDATPPLQVNGRYLQDPCGNQVLLHGVAMTPSPWFNGCAQGDCRWENYDVQGCLDYNTAVMDKFTNAEEGWHLNYVRLHIDPYWSNTPGQATEGENDISAFDFDRFVSAVDNVIVPLIQHAQSRGMYVILRPPGVCPHEIAVGDAYHDYLKTVWRHLADHPDLRNADNVMFELANEPVHIKGTNGEYGSNTQSHFDALKLFFQPIVDMIREKGANNVLWIPGSGYQSHYKGFANNPIEGNNIAYAVHIYPGYWGQDNNDPTIFRDNWNENIKPVADFAPIAITEIDWAPEEYPVWGKGGVTGTAGEWGFGANFKALADESGNVSWNLLSPENLIDSGYVDRGIAYNEDLEACALPVYNWFQEYATEEPDHCDRYHDAVYEIELGADASQVVELANGQDTNGAALVPAQRNNSNSQRWRAQIDEEGYWSFISMSSESDRVIVLQGAETSVGTALVLGEGGGDHALWELTDLGDGLVQFRTKAAALSDGMESWGVEDCNLDGSRALQVQEFVDGACQTFRLNLKETFYPYIPTDHSDEIYEIEFRSNALKVLSVKQENGTYKVYPESRKAADNQRWRVISTDEYWQFIPLSSYSGRPLALEGGSIEAGSHMTLGEDANAPTSYWKVVDLGNGYHQIISKAAIEEYRGVDVENCDMSGDSPVQLTEYSGELCQQFRLHYIKDYDPEEYVLDAEQGMNSLNIYPNPITSGTELLITSEVGIASVTVLNMNGQEVYIQTDMSTRKWKDVLNLKAGVYILKLATSEGMQTQKLIVR</sequence>
<accession>A0A1M6KDZ8</accession>
<dbReference type="InterPro" id="IPR001547">
    <property type="entry name" value="Glyco_hydro_5"/>
</dbReference>
<feature type="domain" description="Glycoside hydrolase family 5" evidence="3">
    <location>
        <begin position="81"/>
        <end position="308"/>
    </location>
</feature>
<dbReference type="CDD" id="cd00161">
    <property type="entry name" value="beta-trefoil_Ricin-like"/>
    <property type="match status" value="1"/>
</dbReference>
<dbReference type="InterPro" id="IPR017853">
    <property type="entry name" value="GH"/>
</dbReference>
<evidence type="ECO:0000259" key="4">
    <source>
        <dbReference type="Pfam" id="PF18962"/>
    </source>
</evidence>
<keyword evidence="2" id="KW-0326">Glycosidase</keyword>
<dbReference type="SUPFAM" id="SSF50370">
    <property type="entry name" value="Ricin B-like lectins"/>
    <property type="match status" value="2"/>
</dbReference>
<evidence type="ECO:0000256" key="2">
    <source>
        <dbReference type="ARBA" id="ARBA00023295"/>
    </source>
</evidence>
<dbReference type="GO" id="GO:0000272">
    <property type="term" value="P:polysaccharide catabolic process"/>
    <property type="evidence" value="ECO:0007669"/>
    <property type="project" value="InterPro"/>
</dbReference>
<gene>
    <name evidence="5" type="ORF">SAMN04488028_101542</name>
</gene>
<evidence type="ECO:0000259" key="3">
    <source>
        <dbReference type="Pfam" id="PF00150"/>
    </source>
</evidence>
<dbReference type="STRING" id="156994.SAMN04488028_101542"/>
<feature type="domain" description="Secretion system C-terminal sorting" evidence="4">
    <location>
        <begin position="722"/>
        <end position="793"/>
    </location>
</feature>